<dbReference type="EMBL" id="CP086322">
    <property type="protein sequence ID" value="UQA91413.1"/>
    <property type="molecule type" value="Genomic_DNA"/>
</dbReference>
<dbReference type="Proteomes" id="UP000830115">
    <property type="component" value="Chromosome"/>
</dbReference>
<evidence type="ECO:0000313" key="2">
    <source>
        <dbReference type="Proteomes" id="UP000830115"/>
    </source>
</evidence>
<keyword evidence="2" id="KW-1185">Reference proteome</keyword>
<sequence>MADDLMRDHGFMRCEVTQDGKPVVMRKPGSDRWTAVPLRWLTSDAVETIKAQAGISLV</sequence>
<organism evidence="1 2">
    <name type="scientific">Streptomyces halobius</name>
    <dbReference type="NCBI Taxonomy" id="2879846"/>
    <lineage>
        <taxon>Bacteria</taxon>
        <taxon>Bacillati</taxon>
        <taxon>Actinomycetota</taxon>
        <taxon>Actinomycetes</taxon>
        <taxon>Kitasatosporales</taxon>
        <taxon>Streptomycetaceae</taxon>
        <taxon>Streptomyces</taxon>
    </lineage>
</organism>
<name>A0ABY4M2G9_9ACTN</name>
<proteinExistence type="predicted"/>
<evidence type="ECO:0008006" key="3">
    <source>
        <dbReference type="Google" id="ProtNLM"/>
    </source>
</evidence>
<accession>A0ABY4M2G9</accession>
<dbReference type="RefSeq" id="WP_248862240.1">
    <property type="nucleotide sequence ID" value="NZ_CP086322.1"/>
</dbReference>
<reference evidence="1" key="1">
    <citation type="submission" date="2021-10" db="EMBL/GenBank/DDBJ databases">
        <title>Streptomyces nigrumlapis sp.nov.,an antimicrobial producing actinobacterium isolated from Black Gobi rocks.</title>
        <authorList>
            <person name="Wen Y."/>
            <person name="Zhang W."/>
            <person name="Liu X.G."/>
        </authorList>
    </citation>
    <scope>NUCLEOTIDE SEQUENCE</scope>
    <source>
        <strain evidence="1">ST13-2-2</strain>
    </source>
</reference>
<protein>
    <recommendedName>
        <fullName evidence="3">HicA-like toxin of HicAB toxin-antitoxin system</fullName>
    </recommendedName>
</protein>
<evidence type="ECO:0000313" key="1">
    <source>
        <dbReference type="EMBL" id="UQA91413.1"/>
    </source>
</evidence>
<gene>
    <name evidence="1" type="ORF">K9S39_05550</name>
</gene>